<dbReference type="GeneTree" id="ENSGT00390000017146"/>
<keyword evidence="7" id="KW-0539">Nucleus</keyword>
<evidence type="ECO:0000256" key="6">
    <source>
        <dbReference type="ARBA" id="ARBA00023161"/>
    </source>
</evidence>
<accession>A0A8C0JRC7</accession>
<comment type="subcellular location">
    <subcellularLocation>
        <location evidence="2">Cytoplasm</location>
    </subcellularLocation>
    <subcellularLocation>
        <location evidence="1">Nucleus</location>
    </subcellularLocation>
</comment>
<reference evidence="10" key="2">
    <citation type="submission" date="2025-09" db="UniProtKB">
        <authorList>
            <consortium name="Ensembl"/>
        </authorList>
    </citation>
    <scope>IDENTIFICATION</scope>
</reference>
<dbReference type="FunFam" id="3.30.70.330:FF:000067">
    <property type="entry name" value="regulator of nonsense transcripts 3A isoform X2"/>
    <property type="match status" value="1"/>
</dbReference>
<dbReference type="GO" id="GO:0045727">
    <property type="term" value="P:positive regulation of translation"/>
    <property type="evidence" value="ECO:0007669"/>
    <property type="project" value="UniProtKB-ARBA"/>
</dbReference>
<feature type="compositionally biased region" description="Basic and acidic residues" evidence="8">
    <location>
        <begin position="243"/>
        <end position="283"/>
    </location>
</feature>
<evidence type="ECO:0000256" key="8">
    <source>
        <dbReference type="SAM" id="MobiDB-lite"/>
    </source>
</evidence>
<sequence>MKEEKEHRPKEKRVTLLTPPGASGSAGGASGDSTKGDDKQDRNKEKKEALSKVVIRRLPPTLTKEQLQEHLQPMPEHDYFEFFSNDTSLYPHMYARAYINFKNQEDIILFRDRFDGYVFLDNKGESFAFLSAIFSVYLNNDLDPEYRKFLESYAADNEKMTSTPETLLEEIEAKNRELIGKWAYVDFSFQRMREEKREERRRREIERKRQREEERRKWKEEEKRKRKDIEKLKKIDRVPERDKLKDEPKIKLLKKPEKGDEKELDKREKAKKLDKENLNDERASGQSCTLPKRSDGEPKDEKPRRSESGRDYRERDYERDQERILRERERLKRQEEERRRQKERYEKEKAFKRKEEEMKKEKEVVRDKGKKTESTESVGSSEKTEKKEEVVKRDRIRNKDRPAMQLYQPGARSRNRLCPPDDSTKSGDSAIEKKQESGISHRKEGGEE</sequence>
<dbReference type="GO" id="GO:0005737">
    <property type="term" value="C:cytoplasm"/>
    <property type="evidence" value="ECO:0007669"/>
    <property type="project" value="UniProtKB-SubCell"/>
</dbReference>
<feature type="region of interest" description="Disordered" evidence="8">
    <location>
        <begin position="243"/>
        <end position="448"/>
    </location>
</feature>
<feature type="compositionally biased region" description="Basic and acidic residues" evidence="8">
    <location>
        <begin position="382"/>
        <end position="402"/>
    </location>
</feature>
<evidence type="ECO:0000256" key="1">
    <source>
        <dbReference type="ARBA" id="ARBA00004123"/>
    </source>
</evidence>
<evidence type="ECO:0000313" key="11">
    <source>
        <dbReference type="Proteomes" id="UP000694391"/>
    </source>
</evidence>
<dbReference type="GO" id="GO:0000184">
    <property type="term" value="P:nuclear-transcribed mRNA catabolic process, nonsense-mediated decay"/>
    <property type="evidence" value="ECO:0007669"/>
    <property type="project" value="UniProtKB-KW"/>
</dbReference>
<dbReference type="Proteomes" id="UP000694391">
    <property type="component" value="Unplaced"/>
</dbReference>
<feature type="region of interest" description="Disordered" evidence="8">
    <location>
        <begin position="198"/>
        <end position="220"/>
    </location>
</feature>
<keyword evidence="11" id="KW-1185">Reference proteome</keyword>
<dbReference type="InterPro" id="IPR012677">
    <property type="entry name" value="Nucleotide-bd_a/b_plait_sf"/>
</dbReference>
<dbReference type="PANTHER" id="PTHR13112:SF1">
    <property type="entry name" value="REGULATOR OF NONSENSE TRANSCRIPTS 3B"/>
    <property type="match status" value="1"/>
</dbReference>
<dbReference type="Ensembl" id="ENSCAFT00020005764.1">
    <property type="protein sequence ID" value="ENSCAFP00020004981.1"/>
    <property type="gene ID" value="ENSCAFG00020004074.1"/>
</dbReference>
<dbReference type="InterPro" id="IPR039722">
    <property type="entry name" value="Upf3"/>
</dbReference>
<feature type="compositionally biased region" description="Basic and acidic residues" evidence="8">
    <location>
        <begin position="422"/>
        <end position="448"/>
    </location>
</feature>
<evidence type="ECO:0000259" key="9">
    <source>
        <dbReference type="Pfam" id="PF03467"/>
    </source>
</evidence>
<dbReference type="GO" id="GO:0003729">
    <property type="term" value="F:mRNA binding"/>
    <property type="evidence" value="ECO:0007669"/>
    <property type="project" value="TreeGrafter"/>
</dbReference>
<feature type="domain" description="UPF3" evidence="9">
    <location>
        <begin position="51"/>
        <end position="194"/>
    </location>
</feature>
<dbReference type="AlphaFoldDB" id="A0A8C0JRC7"/>
<feature type="region of interest" description="Disordered" evidence="8">
    <location>
        <begin position="1"/>
        <end position="50"/>
    </location>
</feature>
<evidence type="ECO:0000256" key="3">
    <source>
        <dbReference type="ARBA" id="ARBA00005991"/>
    </source>
</evidence>
<dbReference type="SUPFAM" id="SSF54928">
    <property type="entry name" value="RNA-binding domain, RBD"/>
    <property type="match status" value="1"/>
</dbReference>
<dbReference type="GO" id="GO:0035145">
    <property type="term" value="C:exon-exon junction complex"/>
    <property type="evidence" value="ECO:0007669"/>
    <property type="project" value="UniProtKB-ARBA"/>
</dbReference>
<evidence type="ECO:0000256" key="5">
    <source>
        <dbReference type="ARBA" id="ARBA00022884"/>
    </source>
</evidence>
<keyword evidence="6" id="KW-0866">Nonsense-mediated mRNA decay</keyword>
<name>A0A8C0JRC7_CANLU</name>
<evidence type="ECO:0000313" key="10">
    <source>
        <dbReference type="Ensembl" id="ENSCAFP00020004981.1"/>
    </source>
</evidence>
<evidence type="ECO:0000256" key="7">
    <source>
        <dbReference type="ARBA" id="ARBA00023242"/>
    </source>
</evidence>
<evidence type="ECO:0000256" key="2">
    <source>
        <dbReference type="ARBA" id="ARBA00004496"/>
    </source>
</evidence>
<dbReference type="PANTHER" id="PTHR13112">
    <property type="entry name" value="UPF3 REGULATOR OF NONSENSE TRANSCRIPTS-LIKE PROTEIN"/>
    <property type="match status" value="1"/>
</dbReference>
<keyword evidence="5" id="KW-0694">RNA-binding</keyword>
<evidence type="ECO:0000256" key="4">
    <source>
        <dbReference type="ARBA" id="ARBA00022490"/>
    </source>
</evidence>
<reference evidence="10" key="1">
    <citation type="submission" date="2025-08" db="UniProtKB">
        <authorList>
            <consortium name="Ensembl"/>
        </authorList>
    </citation>
    <scope>IDENTIFICATION</scope>
</reference>
<protein>
    <submittedName>
        <fullName evidence="10">UPF3B regulator of nonsense mediated mRNA decay</fullName>
    </submittedName>
</protein>
<feature type="compositionally biased region" description="Basic and acidic residues" evidence="8">
    <location>
        <begin position="34"/>
        <end position="50"/>
    </location>
</feature>
<comment type="similarity">
    <text evidence="3">Belongs to the RENT3 family.</text>
</comment>
<proteinExistence type="inferred from homology"/>
<organism evidence="10 11">
    <name type="scientific">Canis lupus dingo</name>
    <name type="common">dingo</name>
    <dbReference type="NCBI Taxonomy" id="286419"/>
    <lineage>
        <taxon>Eukaryota</taxon>
        <taxon>Metazoa</taxon>
        <taxon>Chordata</taxon>
        <taxon>Craniata</taxon>
        <taxon>Vertebrata</taxon>
        <taxon>Euteleostomi</taxon>
        <taxon>Mammalia</taxon>
        <taxon>Eutheria</taxon>
        <taxon>Laurasiatheria</taxon>
        <taxon>Carnivora</taxon>
        <taxon>Caniformia</taxon>
        <taxon>Canidae</taxon>
        <taxon>Canis</taxon>
    </lineage>
</organism>
<dbReference type="GO" id="GO:0005730">
    <property type="term" value="C:nucleolus"/>
    <property type="evidence" value="ECO:0007669"/>
    <property type="project" value="TreeGrafter"/>
</dbReference>
<dbReference type="InterPro" id="IPR035979">
    <property type="entry name" value="RBD_domain_sf"/>
</dbReference>
<dbReference type="InterPro" id="IPR005120">
    <property type="entry name" value="UPF3_dom"/>
</dbReference>
<dbReference type="Pfam" id="PF03467">
    <property type="entry name" value="Smg4_UPF3"/>
    <property type="match status" value="1"/>
</dbReference>
<feature type="compositionally biased region" description="Basic and acidic residues" evidence="8">
    <location>
        <begin position="292"/>
        <end position="374"/>
    </location>
</feature>
<gene>
    <name evidence="10" type="primary">UPF3B</name>
</gene>
<dbReference type="Gene3D" id="3.30.70.330">
    <property type="match status" value="1"/>
</dbReference>
<keyword evidence="4" id="KW-0963">Cytoplasm</keyword>
<feature type="compositionally biased region" description="Basic and acidic residues" evidence="8">
    <location>
        <begin position="1"/>
        <end position="14"/>
    </location>
</feature>